<dbReference type="EMBL" id="JAJJMA010170801">
    <property type="protein sequence ID" value="MCL7036685.1"/>
    <property type="molecule type" value="Genomic_DNA"/>
</dbReference>
<organism evidence="8 9">
    <name type="scientific">Papaver nudicaule</name>
    <name type="common">Iceland poppy</name>
    <dbReference type="NCBI Taxonomy" id="74823"/>
    <lineage>
        <taxon>Eukaryota</taxon>
        <taxon>Viridiplantae</taxon>
        <taxon>Streptophyta</taxon>
        <taxon>Embryophyta</taxon>
        <taxon>Tracheophyta</taxon>
        <taxon>Spermatophyta</taxon>
        <taxon>Magnoliopsida</taxon>
        <taxon>Ranunculales</taxon>
        <taxon>Papaveraceae</taxon>
        <taxon>Papaveroideae</taxon>
        <taxon>Papaver</taxon>
    </lineage>
</organism>
<keyword evidence="9" id="KW-1185">Reference proteome</keyword>
<name>A0AA41SKJ5_PAPNU</name>
<keyword evidence="6" id="KW-1133">Transmembrane helix</keyword>
<accession>A0AA41SKJ5</accession>
<feature type="transmembrane region" description="Helical" evidence="6">
    <location>
        <begin position="156"/>
        <end position="174"/>
    </location>
</feature>
<dbReference type="PROSITE" id="PS50011">
    <property type="entry name" value="PROTEIN_KINASE_DOM"/>
    <property type="match status" value="1"/>
</dbReference>
<keyword evidence="6" id="KW-0472">Membrane</keyword>
<dbReference type="SUPFAM" id="SSF56112">
    <property type="entry name" value="Protein kinase-like (PK-like)"/>
    <property type="match status" value="1"/>
</dbReference>
<dbReference type="Gene3D" id="1.10.510.10">
    <property type="entry name" value="Transferase(Phosphotransferase) domain 1"/>
    <property type="match status" value="2"/>
</dbReference>
<dbReference type="SMART" id="SM00220">
    <property type="entry name" value="S_TKc"/>
    <property type="match status" value="1"/>
</dbReference>
<dbReference type="InterPro" id="IPR000719">
    <property type="entry name" value="Prot_kinase_dom"/>
</dbReference>
<dbReference type="Gene3D" id="3.30.200.20">
    <property type="entry name" value="Phosphorylase Kinase, domain 1"/>
    <property type="match status" value="1"/>
</dbReference>
<evidence type="ECO:0000313" key="9">
    <source>
        <dbReference type="Proteomes" id="UP001177140"/>
    </source>
</evidence>
<evidence type="ECO:0000256" key="6">
    <source>
        <dbReference type="SAM" id="Phobius"/>
    </source>
</evidence>
<evidence type="ECO:0000256" key="4">
    <source>
        <dbReference type="ARBA" id="ARBA00022777"/>
    </source>
</evidence>
<evidence type="ECO:0000259" key="7">
    <source>
        <dbReference type="PROSITE" id="PS50011"/>
    </source>
</evidence>
<dbReference type="InterPro" id="IPR011009">
    <property type="entry name" value="Kinase-like_dom_sf"/>
</dbReference>
<keyword evidence="5" id="KW-0067">ATP-binding</keyword>
<dbReference type="GO" id="GO:0005524">
    <property type="term" value="F:ATP binding"/>
    <property type="evidence" value="ECO:0007669"/>
    <property type="project" value="UniProtKB-KW"/>
</dbReference>
<evidence type="ECO:0000256" key="5">
    <source>
        <dbReference type="ARBA" id="ARBA00022840"/>
    </source>
</evidence>
<keyword evidence="2" id="KW-0808">Transferase</keyword>
<keyword evidence="4" id="KW-0418">Kinase</keyword>
<protein>
    <recommendedName>
        <fullName evidence="7">Protein kinase domain-containing protein</fullName>
    </recommendedName>
</protein>
<dbReference type="Pfam" id="PF00069">
    <property type="entry name" value="Pkinase"/>
    <property type="match status" value="1"/>
</dbReference>
<dbReference type="GO" id="GO:0004674">
    <property type="term" value="F:protein serine/threonine kinase activity"/>
    <property type="evidence" value="ECO:0007669"/>
    <property type="project" value="UniProtKB-KW"/>
</dbReference>
<keyword evidence="3" id="KW-0547">Nucleotide-binding</keyword>
<reference evidence="8" key="1">
    <citation type="submission" date="2022-03" db="EMBL/GenBank/DDBJ databases">
        <title>A functionally conserved STORR gene fusion in Papaver species that diverged 16.8 million years ago.</title>
        <authorList>
            <person name="Catania T."/>
        </authorList>
    </citation>
    <scope>NUCLEOTIDE SEQUENCE</scope>
    <source>
        <strain evidence="8">S-191538</strain>
    </source>
</reference>
<evidence type="ECO:0000313" key="8">
    <source>
        <dbReference type="EMBL" id="MCL7036685.1"/>
    </source>
</evidence>
<feature type="domain" description="Protein kinase" evidence="7">
    <location>
        <begin position="29"/>
        <end position="260"/>
    </location>
</feature>
<dbReference type="AlphaFoldDB" id="A0AA41SKJ5"/>
<keyword evidence="1" id="KW-0723">Serine/threonine-protein kinase</keyword>
<dbReference type="InterPro" id="IPR050205">
    <property type="entry name" value="CDPK_Ser/Thr_kinases"/>
</dbReference>
<evidence type="ECO:0000256" key="2">
    <source>
        <dbReference type="ARBA" id="ARBA00022679"/>
    </source>
</evidence>
<dbReference type="PANTHER" id="PTHR24349">
    <property type="entry name" value="SERINE/THREONINE-PROTEIN KINASE"/>
    <property type="match status" value="1"/>
</dbReference>
<keyword evidence="6" id="KW-0812">Transmembrane</keyword>
<sequence length="260" mass="29993">MVAAWRNSSNLALIHPCNCYRVSILVETILNMEQIACGEDRYFLGVELGWGGLVLFVRRSVTLDDLRSVKFEIEIVTGLSGRPNVVNLKAVYEDEDYVHLVMELCAGGELFQQLEKHVKFLEFNARVLFRHFMQLVLYCHDKETSGYWRYNQAADVWSAGFILYIFLCGMTPFWGKIRSRIFDAVRAADLRFLSEHQDHIFTSMENEYCERQNLSSVDVGMEINILALDLSHNQGILLLHSLACWDHVICQGFDYSNALY</sequence>
<comment type="caution">
    <text evidence="8">The sequence shown here is derived from an EMBL/GenBank/DDBJ whole genome shotgun (WGS) entry which is preliminary data.</text>
</comment>
<gene>
    <name evidence="8" type="ORF">MKW94_025547</name>
</gene>
<proteinExistence type="predicted"/>
<dbReference type="Proteomes" id="UP001177140">
    <property type="component" value="Unassembled WGS sequence"/>
</dbReference>
<evidence type="ECO:0000256" key="3">
    <source>
        <dbReference type="ARBA" id="ARBA00022741"/>
    </source>
</evidence>
<evidence type="ECO:0000256" key="1">
    <source>
        <dbReference type="ARBA" id="ARBA00022527"/>
    </source>
</evidence>